<feature type="transmembrane region" description="Helical" evidence="1">
    <location>
        <begin position="12"/>
        <end position="31"/>
    </location>
</feature>
<dbReference type="EMBL" id="JAMZDE010000006">
    <property type="protein sequence ID" value="MCP1339270.1"/>
    <property type="molecule type" value="Genomic_DNA"/>
</dbReference>
<keyword evidence="1" id="KW-0812">Transmembrane</keyword>
<protein>
    <submittedName>
        <fullName evidence="2">Uncharacterized protein</fullName>
    </submittedName>
</protein>
<sequence>MVKAIFNNFEMISPLPMLWWLSIGLIAQWIHPSTLLNSDNVSITTLQFGLVLAFVLSMAALWLSFLWEDKPSESKFLKFLYNSSRQFMELAMGVAGFSAAYFLLSSVFWLPVVLMISSVVLAVCANHIFLITFNKTEIGTYKLVLLLDERFGTEWNSFGSKVVAGFFALVAMVIVGGITWQWLKA</sequence>
<comment type="caution">
    <text evidence="2">The sequence shown here is derived from an EMBL/GenBank/DDBJ whole genome shotgun (WGS) entry which is preliminary data.</text>
</comment>
<feature type="transmembrane region" description="Helical" evidence="1">
    <location>
        <begin position="162"/>
        <end position="183"/>
    </location>
</feature>
<dbReference type="Proteomes" id="UP001139474">
    <property type="component" value="Unassembled WGS sequence"/>
</dbReference>
<evidence type="ECO:0000313" key="3">
    <source>
        <dbReference type="Proteomes" id="UP001139474"/>
    </source>
</evidence>
<evidence type="ECO:0000256" key="1">
    <source>
        <dbReference type="SAM" id="Phobius"/>
    </source>
</evidence>
<keyword evidence="1" id="KW-0472">Membrane</keyword>
<keyword evidence="3" id="KW-1185">Reference proteome</keyword>
<evidence type="ECO:0000313" key="2">
    <source>
        <dbReference type="EMBL" id="MCP1339270.1"/>
    </source>
</evidence>
<feature type="transmembrane region" description="Helical" evidence="1">
    <location>
        <begin position="110"/>
        <end position="133"/>
    </location>
</feature>
<organism evidence="2 3">
    <name type="scientific">Idiomarina rhizosphaerae</name>
    <dbReference type="NCBI Taxonomy" id="2961572"/>
    <lineage>
        <taxon>Bacteria</taxon>
        <taxon>Pseudomonadati</taxon>
        <taxon>Pseudomonadota</taxon>
        <taxon>Gammaproteobacteria</taxon>
        <taxon>Alteromonadales</taxon>
        <taxon>Idiomarinaceae</taxon>
        <taxon>Idiomarina</taxon>
    </lineage>
</organism>
<proteinExistence type="predicted"/>
<name>A0A9X2JSY2_9GAMM</name>
<keyword evidence="1" id="KW-1133">Transmembrane helix</keyword>
<feature type="transmembrane region" description="Helical" evidence="1">
    <location>
        <begin position="87"/>
        <end position="104"/>
    </location>
</feature>
<accession>A0A9X2JSY2</accession>
<reference evidence="2" key="1">
    <citation type="submission" date="2022-06" db="EMBL/GenBank/DDBJ databases">
        <title>Idiomarina rhizosphaerae M1R2S28.</title>
        <authorList>
            <person name="Sun J.-Q."/>
            <person name="Li L.-F."/>
        </authorList>
    </citation>
    <scope>NUCLEOTIDE SEQUENCE</scope>
    <source>
        <strain evidence="2">M1R2S28</strain>
    </source>
</reference>
<feature type="transmembrane region" description="Helical" evidence="1">
    <location>
        <begin position="43"/>
        <end position="67"/>
    </location>
</feature>
<gene>
    <name evidence="2" type="ORF">NJR55_06645</name>
</gene>
<dbReference type="RefSeq" id="WP_253618936.1">
    <property type="nucleotide sequence ID" value="NZ_JAMZDE010000006.1"/>
</dbReference>
<dbReference type="AlphaFoldDB" id="A0A9X2JSY2"/>